<dbReference type="EMBL" id="DS566053">
    <property type="status" value="NOT_ANNOTATED_CDS"/>
    <property type="molecule type" value="Genomic_DNA"/>
</dbReference>
<evidence type="ECO:0000256" key="1">
    <source>
        <dbReference type="SAM" id="MobiDB-lite"/>
    </source>
</evidence>
<protein>
    <submittedName>
        <fullName evidence="2">Uncharacterized protein</fullName>
    </submittedName>
</protein>
<evidence type="ECO:0000313" key="3">
    <source>
        <dbReference type="Proteomes" id="UP000005238"/>
    </source>
</evidence>
<dbReference type="VEuPathDB" id="FungiDB:KRP23_10854"/>
<sequence>MRTRASDAKLQKNEEAENALGEVMQLDAKDKEGKPSDSGDSDYEDEGIVLRGNADEDSVASEGVDDSDKDAETEAGSSSGKDAEEMEVNSSNEESTSGVSQKRNRKGHRKSLRKAARTATTLSPRDGSDAEDGAFVEGFSCRWPSWEDFHPECTAYINARVVSGHSGWFITMKASGYHNHPGTKHQWFNYAENRTITDEGLTRDVHEMHKAGAHVKGIIAYLREQSGKLEALHDVHNMIQRFKRNNGLDKWMPSVLLLF</sequence>
<dbReference type="Proteomes" id="UP000005238">
    <property type="component" value="Unassembled WGS sequence"/>
</dbReference>
<feature type="compositionally biased region" description="Basic and acidic residues" evidence="1">
    <location>
        <begin position="1"/>
        <end position="15"/>
    </location>
</feature>
<dbReference type="AlphaFoldDB" id="H3GV28"/>
<name>H3GV28_PHYRM</name>
<dbReference type="EnsemblProtists" id="Phyra81148">
    <property type="protein sequence ID" value="Phyra81148"/>
    <property type="gene ID" value="Phyra81148"/>
</dbReference>
<dbReference type="HOGENOM" id="CLU_079803_0_0_1"/>
<feature type="compositionally biased region" description="Basic and acidic residues" evidence="1">
    <location>
        <begin position="27"/>
        <end position="37"/>
    </location>
</feature>
<proteinExistence type="predicted"/>
<feature type="compositionally biased region" description="Basic residues" evidence="1">
    <location>
        <begin position="102"/>
        <end position="116"/>
    </location>
</feature>
<dbReference type="InParanoid" id="H3GV28"/>
<feature type="compositionally biased region" description="Acidic residues" evidence="1">
    <location>
        <begin position="55"/>
        <end position="73"/>
    </location>
</feature>
<organism evidence="2 3">
    <name type="scientific">Phytophthora ramorum</name>
    <name type="common">Sudden oak death agent</name>
    <dbReference type="NCBI Taxonomy" id="164328"/>
    <lineage>
        <taxon>Eukaryota</taxon>
        <taxon>Sar</taxon>
        <taxon>Stramenopiles</taxon>
        <taxon>Oomycota</taxon>
        <taxon>Peronosporomycetes</taxon>
        <taxon>Peronosporales</taxon>
        <taxon>Peronosporaceae</taxon>
        <taxon>Phytophthora</taxon>
    </lineage>
</organism>
<dbReference type="VEuPathDB" id="FungiDB:KRP22_10816"/>
<accession>H3GV28</accession>
<dbReference type="VEuPathDB" id="FungiDB:KRP22_11598"/>
<keyword evidence="3" id="KW-1185">Reference proteome</keyword>
<feature type="compositionally biased region" description="Low complexity" evidence="1">
    <location>
        <begin position="88"/>
        <end position="100"/>
    </location>
</feature>
<evidence type="ECO:0000313" key="2">
    <source>
        <dbReference type="EnsemblProtists" id="Phyra81148"/>
    </source>
</evidence>
<feature type="region of interest" description="Disordered" evidence="1">
    <location>
        <begin position="1"/>
        <end position="131"/>
    </location>
</feature>
<reference evidence="3" key="1">
    <citation type="journal article" date="2006" name="Science">
        <title>Phytophthora genome sequences uncover evolutionary origins and mechanisms of pathogenesis.</title>
        <authorList>
            <person name="Tyler B.M."/>
            <person name="Tripathy S."/>
            <person name="Zhang X."/>
            <person name="Dehal P."/>
            <person name="Jiang R.H."/>
            <person name="Aerts A."/>
            <person name="Arredondo F.D."/>
            <person name="Baxter L."/>
            <person name="Bensasson D."/>
            <person name="Beynon J.L."/>
            <person name="Chapman J."/>
            <person name="Damasceno C.M."/>
            <person name="Dorrance A.E."/>
            <person name="Dou D."/>
            <person name="Dickerman A.W."/>
            <person name="Dubchak I.L."/>
            <person name="Garbelotto M."/>
            <person name="Gijzen M."/>
            <person name="Gordon S.G."/>
            <person name="Govers F."/>
            <person name="Grunwald N.J."/>
            <person name="Huang W."/>
            <person name="Ivors K.L."/>
            <person name="Jones R.W."/>
            <person name="Kamoun S."/>
            <person name="Krampis K."/>
            <person name="Lamour K.H."/>
            <person name="Lee M.K."/>
            <person name="McDonald W.H."/>
            <person name="Medina M."/>
            <person name="Meijer H.J."/>
            <person name="Nordberg E.K."/>
            <person name="Maclean D.J."/>
            <person name="Ospina-Giraldo M.D."/>
            <person name="Morris P.F."/>
            <person name="Phuntumart V."/>
            <person name="Putnam N.H."/>
            <person name="Rash S."/>
            <person name="Rose J.K."/>
            <person name="Sakihama Y."/>
            <person name="Salamov A.A."/>
            <person name="Savidor A."/>
            <person name="Scheuring C.F."/>
            <person name="Smith B.M."/>
            <person name="Sobral B.W."/>
            <person name="Terry A."/>
            <person name="Torto-Alalibo T.A."/>
            <person name="Win J."/>
            <person name="Xu Z."/>
            <person name="Zhang H."/>
            <person name="Grigoriev I.V."/>
            <person name="Rokhsar D.S."/>
            <person name="Boore J.L."/>
        </authorList>
    </citation>
    <scope>NUCLEOTIDE SEQUENCE [LARGE SCALE GENOMIC DNA]</scope>
    <source>
        <strain evidence="3">Pr102</strain>
    </source>
</reference>
<reference evidence="2" key="2">
    <citation type="submission" date="2015-06" db="UniProtKB">
        <authorList>
            <consortium name="EnsemblProtists"/>
        </authorList>
    </citation>
    <scope>IDENTIFICATION</scope>
    <source>
        <strain evidence="2">Pr102</strain>
    </source>
</reference>